<dbReference type="OrthoDB" id="287932at2"/>
<accession>A0A2T8HPY8</accession>
<gene>
    <name evidence="2" type="ORF">DDE20_17080</name>
</gene>
<dbReference type="InterPro" id="IPR007138">
    <property type="entry name" value="ABM_dom"/>
</dbReference>
<evidence type="ECO:0000259" key="1">
    <source>
        <dbReference type="PROSITE" id="PS51725"/>
    </source>
</evidence>
<dbReference type="GO" id="GO:0004497">
    <property type="term" value="F:monooxygenase activity"/>
    <property type="evidence" value="ECO:0007669"/>
    <property type="project" value="UniProtKB-KW"/>
</dbReference>
<sequence>MAEFIVVARILAKPGHEEYVRAEIERLAAPTRQEPGCLRYDIYRHEQDARASLIYEVWESVDHWRDHLATEHLQAFKQNTLSGHATMTVNKLPQD</sequence>
<keyword evidence="3" id="KW-1185">Reference proteome</keyword>
<dbReference type="SUPFAM" id="SSF54909">
    <property type="entry name" value="Dimeric alpha+beta barrel"/>
    <property type="match status" value="1"/>
</dbReference>
<proteinExistence type="predicted"/>
<dbReference type="Proteomes" id="UP000245911">
    <property type="component" value="Unassembled WGS sequence"/>
</dbReference>
<dbReference type="InterPro" id="IPR011008">
    <property type="entry name" value="Dimeric_a/b-barrel"/>
</dbReference>
<organism evidence="2 3">
    <name type="scientific">Pararhodobacter oceanensis</name>
    <dbReference type="NCBI Taxonomy" id="2172121"/>
    <lineage>
        <taxon>Bacteria</taxon>
        <taxon>Pseudomonadati</taxon>
        <taxon>Pseudomonadota</taxon>
        <taxon>Alphaproteobacteria</taxon>
        <taxon>Rhodobacterales</taxon>
        <taxon>Paracoccaceae</taxon>
        <taxon>Pararhodobacter</taxon>
    </lineage>
</organism>
<dbReference type="Pfam" id="PF03992">
    <property type="entry name" value="ABM"/>
    <property type="match status" value="1"/>
</dbReference>
<evidence type="ECO:0000313" key="3">
    <source>
        <dbReference type="Proteomes" id="UP000245911"/>
    </source>
</evidence>
<dbReference type="PANTHER" id="PTHR33336">
    <property type="entry name" value="QUINOL MONOOXYGENASE YGIN-RELATED"/>
    <property type="match status" value="1"/>
</dbReference>
<dbReference type="Gene3D" id="3.30.70.100">
    <property type="match status" value="1"/>
</dbReference>
<dbReference type="EMBL" id="QDKM01000012">
    <property type="protein sequence ID" value="PVH27483.1"/>
    <property type="molecule type" value="Genomic_DNA"/>
</dbReference>
<keyword evidence="2" id="KW-0503">Monooxygenase</keyword>
<reference evidence="2 3" key="1">
    <citation type="submission" date="2018-04" db="EMBL/GenBank/DDBJ databases">
        <title>Pararhodobacter oceanense sp. nov., isolated from marine intertidal sediment.</title>
        <authorList>
            <person name="Wang X.-L."/>
            <person name="Du Z.-J."/>
        </authorList>
    </citation>
    <scope>NUCLEOTIDE SEQUENCE [LARGE SCALE GENOMIC DNA]</scope>
    <source>
        <strain evidence="2 3">AM505</strain>
    </source>
</reference>
<dbReference type="PROSITE" id="PS51725">
    <property type="entry name" value="ABM"/>
    <property type="match status" value="1"/>
</dbReference>
<evidence type="ECO:0000313" key="2">
    <source>
        <dbReference type="EMBL" id="PVH27483.1"/>
    </source>
</evidence>
<dbReference type="PANTHER" id="PTHR33336:SF15">
    <property type="entry name" value="ABM DOMAIN-CONTAINING PROTEIN"/>
    <property type="match status" value="1"/>
</dbReference>
<comment type="caution">
    <text evidence="2">The sequence shown here is derived from an EMBL/GenBank/DDBJ whole genome shotgun (WGS) entry which is preliminary data.</text>
</comment>
<keyword evidence="2" id="KW-0560">Oxidoreductase</keyword>
<feature type="domain" description="ABM" evidence="1">
    <location>
        <begin position="4"/>
        <end position="92"/>
    </location>
</feature>
<dbReference type="InterPro" id="IPR050744">
    <property type="entry name" value="AI-2_Isomerase_LsrG"/>
</dbReference>
<dbReference type="RefSeq" id="WP_116559744.1">
    <property type="nucleotide sequence ID" value="NZ_QDKM01000012.1"/>
</dbReference>
<name>A0A2T8HPY8_9RHOB</name>
<dbReference type="AlphaFoldDB" id="A0A2T8HPY8"/>
<protein>
    <submittedName>
        <fullName evidence="2">Antibiotic biosynthesis monooxygenase</fullName>
    </submittedName>
</protein>